<dbReference type="OrthoDB" id="8099363at2"/>
<evidence type="ECO:0000313" key="1">
    <source>
        <dbReference type="EMBL" id="TWB07189.1"/>
    </source>
</evidence>
<organism evidence="1 2">
    <name type="scientific">Bradyrhizobium stylosanthis</name>
    <dbReference type="NCBI Taxonomy" id="1803665"/>
    <lineage>
        <taxon>Bacteria</taxon>
        <taxon>Pseudomonadati</taxon>
        <taxon>Pseudomonadota</taxon>
        <taxon>Alphaproteobacteria</taxon>
        <taxon>Hyphomicrobiales</taxon>
        <taxon>Nitrobacteraceae</taxon>
        <taxon>Bradyrhizobium</taxon>
    </lineage>
</organism>
<proteinExistence type="predicted"/>
<comment type="caution">
    <text evidence="1">The sequence shown here is derived from an EMBL/GenBank/DDBJ whole genome shotgun (WGS) entry which is preliminary data.</text>
</comment>
<reference evidence="1 2" key="1">
    <citation type="submission" date="2019-06" db="EMBL/GenBank/DDBJ databases">
        <title>Genomic Encyclopedia of Type Strains, Phase IV (KMG-V): Genome sequencing to study the core and pangenomes of soil and plant-associated prokaryotes.</title>
        <authorList>
            <person name="Whitman W."/>
        </authorList>
    </citation>
    <scope>NUCLEOTIDE SEQUENCE [LARGE SCALE GENOMIC DNA]</scope>
    <source>
        <strain evidence="1 2">BR 510</strain>
    </source>
</reference>
<dbReference type="AlphaFoldDB" id="A0A560ECT9"/>
<evidence type="ECO:0000313" key="2">
    <source>
        <dbReference type="Proteomes" id="UP000319949"/>
    </source>
</evidence>
<gene>
    <name evidence="1" type="ORF">FBZ96_1011007</name>
</gene>
<dbReference type="Proteomes" id="UP000319949">
    <property type="component" value="Unassembled WGS sequence"/>
</dbReference>
<name>A0A560ECT9_9BRAD</name>
<dbReference type="RefSeq" id="WP_145657627.1">
    <property type="nucleotide sequence ID" value="NZ_VITK01000001.1"/>
</dbReference>
<keyword evidence="2" id="KW-1185">Reference proteome</keyword>
<dbReference type="EMBL" id="VITK01000001">
    <property type="protein sequence ID" value="TWB07189.1"/>
    <property type="molecule type" value="Genomic_DNA"/>
</dbReference>
<accession>A0A560ECT9</accession>
<protein>
    <submittedName>
        <fullName evidence="1">Uncharacterized protein</fullName>
    </submittedName>
</protein>
<sequence>MARATISLVSVQKPTANTPVLQRRNKFTSSIDQQITKIGLFREGKRISREQFWVDASGGIFFQLRYGKQPLELEKGKSTLKAVGTGNAAWDDLVEQLEQIKTLAVAGGLDEALSACANAVRSNFKTAKDKKASRG</sequence>